<evidence type="ECO:0000256" key="2">
    <source>
        <dbReference type="SAM" id="Phobius"/>
    </source>
</evidence>
<dbReference type="InterPro" id="IPR036249">
    <property type="entry name" value="Thioredoxin-like_sf"/>
</dbReference>
<organism evidence="5 6">
    <name type="scientific">Blattamonas nauphoetae</name>
    <dbReference type="NCBI Taxonomy" id="2049346"/>
    <lineage>
        <taxon>Eukaryota</taxon>
        <taxon>Metamonada</taxon>
        <taxon>Preaxostyla</taxon>
        <taxon>Oxymonadida</taxon>
        <taxon>Blattamonas</taxon>
    </lineage>
</organism>
<reference evidence="5 6" key="1">
    <citation type="journal article" date="2022" name="bioRxiv">
        <title>Genomics of Preaxostyla Flagellates Illuminates Evolutionary Transitions and the Path Towards Mitochondrial Loss.</title>
        <authorList>
            <person name="Novak L.V.F."/>
            <person name="Treitli S.C."/>
            <person name="Pyrih J."/>
            <person name="Halakuc P."/>
            <person name="Pipaliya S.V."/>
            <person name="Vacek V."/>
            <person name="Brzon O."/>
            <person name="Soukal P."/>
            <person name="Eme L."/>
            <person name="Dacks J.B."/>
            <person name="Karnkowska A."/>
            <person name="Elias M."/>
            <person name="Hampl V."/>
        </authorList>
    </citation>
    <scope>NUCLEOTIDE SEQUENCE [LARGE SCALE GENOMIC DNA]</scope>
    <source>
        <strain evidence="5">NAU3</strain>
        <tissue evidence="5">Gut</tissue>
    </source>
</reference>
<gene>
    <name evidence="5" type="ORF">BLNAU_1688</name>
</gene>
<feature type="signal peptide" evidence="3">
    <location>
        <begin position="1"/>
        <end position="18"/>
    </location>
</feature>
<evidence type="ECO:0000256" key="3">
    <source>
        <dbReference type="SAM" id="SignalP"/>
    </source>
</evidence>
<feature type="transmembrane region" description="Helical" evidence="2">
    <location>
        <begin position="444"/>
        <end position="464"/>
    </location>
</feature>
<evidence type="ECO:0000313" key="5">
    <source>
        <dbReference type="EMBL" id="KAK2963155.1"/>
    </source>
</evidence>
<protein>
    <submittedName>
        <fullName evidence="5">Thioredoxin</fullName>
    </submittedName>
</protein>
<comment type="caution">
    <text evidence="5">The sequence shown here is derived from an EMBL/GenBank/DDBJ whole genome shotgun (WGS) entry which is preliminary data.</text>
</comment>
<dbReference type="InterPro" id="IPR013766">
    <property type="entry name" value="Thioredoxin_domain"/>
</dbReference>
<dbReference type="Pfam" id="PF00085">
    <property type="entry name" value="Thioredoxin"/>
    <property type="match status" value="1"/>
</dbReference>
<feature type="domain" description="Thioredoxin" evidence="4">
    <location>
        <begin position="1"/>
        <end position="122"/>
    </location>
</feature>
<dbReference type="Gene3D" id="3.40.30.10">
    <property type="entry name" value="Glutaredoxin"/>
    <property type="match status" value="1"/>
</dbReference>
<dbReference type="InterPro" id="IPR051063">
    <property type="entry name" value="PDI"/>
</dbReference>
<feature type="chain" id="PRO_5046735181" evidence="3">
    <location>
        <begin position="19"/>
        <end position="551"/>
    </location>
</feature>
<dbReference type="SUPFAM" id="SSF52833">
    <property type="entry name" value="Thioredoxin-like"/>
    <property type="match status" value="1"/>
</dbReference>
<evidence type="ECO:0000313" key="6">
    <source>
        <dbReference type="Proteomes" id="UP001281761"/>
    </source>
</evidence>
<feature type="compositionally biased region" description="Polar residues" evidence="1">
    <location>
        <begin position="485"/>
        <end position="500"/>
    </location>
</feature>
<dbReference type="Proteomes" id="UP001281761">
    <property type="component" value="Unassembled WGS sequence"/>
</dbReference>
<dbReference type="PANTHER" id="PTHR45672">
    <property type="entry name" value="PROTEIN DISULFIDE-ISOMERASE C17H9.14C-RELATED"/>
    <property type="match status" value="1"/>
</dbReference>
<name>A0ABQ9YHN5_9EUKA</name>
<evidence type="ECO:0000256" key="1">
    <source>
        <dbReference type="SAM" id="MobiDB-lite"/>
    </source>
</evidence>
<proteinExistence type="predicted"/>
<dbReference type="PROSITE" id="PS51352">
    <property type="entry name" value="THIOREDOXIN_2"/>
    <property type="match status" value="1"/>
</dbReference>
<keyword evidence="2" id="KW-0472">Membrane</keyword>
<sequence length="551" mass="61969">MNCLLVVLSLILGEESTCEPLLLSSRTFNQTIEDGHYIVRFFAPWCPKCKRMEPEYLKLCENPPEGVTVANIDCEADNDFCQSLDITAYPRVLFFSEGKFVAKYELDYLYPEMKQWSEKLSRPVVIETDAASLERKATGIGRERADFLVVTPSSHDSDKGIIPYPFQRLALEKRNSISHFYHLSWPLKQSVDEDANVVNIDSHRLLERVFGLPKEETDAYVSAAKEYWADTSRKPPTIILSFANSSTFVHPFRDATIAHYGPKHQLENDQTDPLACPSFEQLLVWFNARQQTKLASFSLDMQRNSQLGLRKTVIAIVNGTENATSIPFIKNVSVLVDELDNDDEFVFVLVDHKRFPGLTNVYNISSRIMPDLFVVNWISGTNWTTGAGANGWTLDKMRTFITKVKKGRIPPSTSRDTPSDANSDFLGMISHYAKYALENIHPGILIGGGISILLIVLVFVFCCIKQTTQQMVTPEATEPMEPNMTEESTLFSKDSPSLVTESAIRPSAPEENTPQQTKTGARSSRTPARDSIPDTLPKPDTPKSSRKNKKH</sequence>
<feature type="region of interest" description="Disordered" evidence="1">
    <location>
        <begin position="473"/>
        <end position="551"/>
    </location>
</feature>
<evidence type="ECO:0000259" key="4">
    <source>
        <dbReference type="PROSITE" id="PS51352"/>
    </source>
</evidence>
<accession>A0ABQ9YHN5</accession>
<feature type="compositionally biased region" description="Polar residues" evidence="1">
    <location>
        <begin position="510"/>
        <end position="526"/>
    </location>
</feature>
<keyword evidence="3" id="KW-0732">Signal</keyword>
<dbReference type="EMBL" id="JARBJD010000007">
    <property type="protein sequence ID" value="KAK2963155.1"/>
    <property type="molecule type" value="Genomic_DNA"/>
</dbReference>
<keyword evidence="2" id="KW-0812">Transmembrane</keyword>
<keyword evidence="2" id="KW-1133">Transmembrane helix</keyword>
<dbReference type="CDD" id="cd02961">
    <property type="entry name" value="PDI_a_family"/>
    <property type="match status" value="1"/>
</dbReference>
<keyword evidence="6" id="KW-1185">Reference proteome</keyword>